<proteinExistence type="predicted"/>
<dbReference type="EMBL" id="JBDKWZ010000029">
    <property type="protein sequence ID" value="MEN7551887.1"/>
    <property type="molecule type" value="Genomic_DNA"/>
</dbReference>
<sequence>MTDKTTLPELPLHEWQATKLTLHLILQIIGKIRLKMTPRKNHWWYVTEYLSPKGITTGPVYYEDGFNSFEIVLNVHKSQLEINNSQGEEKIIPLSEGISVADIYQKLMHSLDSFHCRPTIVDKPFDVGVEKRFQDLTEYNHYDITYVKRFWRILGWVDSVMKEFSGRFYGKTCPVHLYWHHMDLAVTRFSGNQCPALDPGARLSDKDAYSHEVISFGFWAGDETVQEPAFYAYTYPSPNGLDKEPLSPEGAIWVDSNDSPMAFYTYENLRKEKNPREALLSFFESSYQAGAKLANWDIEALRVKALSEL</sequence>
<dbReference type="InterPro" id="IPR046038">
    <property type="entry name" value="DUF5996"/>
</dbReference>
<dbReference type="RefSeq" id="WP_346824665.1">
    <property type="nucleotide sequence ID" value="NZ_JBDKWZ010000029.1"/>
</dbReference>
<protein>
    <submittedName>
        <fullName evidence="1">DUF5996 family protein</fullName>
    </submittedName>
</protein>
<accession>A0AAW9SET6</accession>
<dbReference type="Pfam" id="PF19459">
    <property type="entry name" value="DUF5996"/>
    <property type="match status" value="1"/>
</dbReference>
<evidence type="ECO:0000313" key="1">
    <source>
        <dbReference type="EMBL" id="MEN7551887.1"/>
    </source>
</evidence>
<keyword evidence="2" id="KW-1185">Reference proteome</keyword>
<name>A0AAW9SET6_9BACT</name>
<comment type="caution">
    <text evidence="1">The sequence shown here is derived from an EMBL/GenBank/DDBJ whole genome shotgun (WGS) entry which is preliminary data.</text>
</comment>
<reference evidence="1 2" key="1">
    <citation type="submission" date="2024-04" db="EMBL/GenBank/DDBJ databases">
        <title>Novel genus in family Flammeovirgaceae.</title>
        <authorList>
            <person name="Nguyen T.H."/>
            <person name="Vuong T.Q."/>
            <person name="Le H."/>
            <person name="Kim S.-G."/>
        </authorList>
    </citation>
    <scope>NUCLEOTIDE SEQUENCE [LARGE SCALE GENOMIC DNA]</scope>
    <source>
        <strain evidence="1 2">JCM 23209</strain>
    </source>
</reference>
<gene>
    <name evidence="1" type="ORF">AAG747_28480</name>
</gene>
<dbReference type="Proteomes" id="UP001403385">
    <property type="component" value="Unassembled WGS sequence"/>
</dbReference>
<dbReference type="AlphaFoldDB" id="A0AAW9SET6"/>
<evidence type="ECO:0000313" key="2">
    <source>
        <dbReference type="Proteomes" id="UP001403385"/>
    </source>
</evidence>
<organism evidence="1 2">
    <name type="scientific">Rapidithrix thailandica</name>
    <dbReference type="NCBI Taxonomy" id="413964"/>
    <lineage>
        <taxon>Bacteria</taxon>
        <taxon>Pseudomonadati</taxon>
        <taxon>Bacteroidota</taxon>
        <taxon>Cytophagia</taxon>
        <taxon>Cytophagales</taxon>
        <taxon>Flammeovirgaceae</taxon>
        <taxon>Rapidithrix</taxon>
    </lineage>
</organism>